<reference evidence="2 3" key="1">
    <citation type="journal article" date="2018" name="BMC Genomics">
        <title>The genome of Naegleria lovaniensis, the basis for a comparative approach to unravel pathogenicity factors of the human pathogenic amoeba N. fowleri.</title>
        <authorList>
            <person name="Liechti N."/>
            <person name="Schurch N."/>
            <person name="Bruggmann R."/>
            <person name="Wittwer M."/>
        </authorList>
    </citation>
    <scope>NUCLEOTIDE SEQUENCE [LARGE SCALE GENOMIC DNA]</scope>
    <source>
        <strain evidence="2 3">ATCC 30569</strain>
    </source>
</reference>
<keyword evidence="3" id="KW-1185">Reference proteome</keyword>
<accession>A0AA88H4Z7</accession>
<feature type="region of interest" description="Disordered" evidence="1">
    <location>
        <begin position="17"/>
        <end position="109"/>
    </location>
</feature>
<organism evidence="2 3">
    <name type="scientific">Naegleria lovaniensis</name>
    <name type="common">Amoeba</name>
    <dbReference type="NCBI Taxonomy" id="51637"/>
    <lineage>
        <taxon>Eukaryota</taxon>
        <taxon>Discoba</taxon>
        <taxon>Heterolobosea</taxon>
        <taxon>Tetramitia</taxon>
        <taxon>Eutetramitia</taxon>
        <taxon>Vahlkampfiidae</taxon>
        <taxon>Naegleria</taxon>
    </lineage>
</organism>
<dbReference type="Proteomes" id="UP000816034">
    <property type="component" value="Unassembled WGS sequence"/>
</dbReference>
<dbReference type="EMBL" id="PYSW02000003">
    <property type="protein sequence ID" value="KAG2392936.1"/>
    <property type="molecule type" value="Genomic_DNA"/>
</dbReference>
<proteinExistence type="predicted"/>
<protein>
    <recommendedName>
        <fullName evidence="4">CHCH domain-containing protein</fullName>
    </recommendedName>
</protein>
<feature type="compositionally biased region" description="Low complexity" evidence="1">
    <location>
        <begin position="22"/>
        <end position="37"/>
    </location>
</feature>
<gene>
    <name evidence="2" type="ORF">C9374_009513</name>
</gene>
<evidence type="ECO:0008006" key="4">
    <source>
        <dbReference type="Google" id="ProtNLM"/>
    </source>
</evidence>
<dbReference type="RefSeq" id="XP_044554830.1">
    <property type="nucleotide sequence ID" value="XM_044699709.1"/>
</dbReference>
<comment type="caution">
    <text evidence="2">The sequence shown here is derived from an EMBL/GenBank/DDBJ whole genome shotgun (WGS) entry which is preliminary data.</text>
</comment>
<evidence type="ECO:0000313" key="2">
    <source>
        <dbReference type="EMBL" id="KAG2392936.1"/>
    </source>
</evidence>
<feature type="compositionally biased region" description="Low complexity" evidence="1">
    <location>
        <begin position="59"/>
        <end position="84"/>
    </location>
</feature>
<feature type="compositionally biased region" description="Polar residues" evidence="1">
    <location>
        <begin position="47"/>
        <end position="58"/>
    </location>
</feature>
<dbReference type="AlphaFoldDB" id="A0AA88H4Z7"/>
<name>A0AA88H4Z7_NAELO</name>
<feature type="compositionally biased region" description="Polar residues" evidence="1">
    <location>
        <begin position="91"/>
        <end position="105"/>
    </location>
</feature>
<dbReference type="GeneID" id="68101967"/>
<evidence type="ECO:0000313" key="3">
    <source>
        <dbReference type="Proteomes" id="UP000816034"/>
    </source>
</evidence>
<evidence type="ECO:0000256" key="1">
    <source>
        <dbReference type="SAM" id="MobiDB-lite"/>
    </source>
</evidence>
<sequence length="220" mass="24605">MHHSISLTTNFVKSFFPGNGLTNQNNTQQQQQPPSTQATHAPLEEQNLPTSSATANHYQQEQQQQAIDFEPSVPSSSPSSLESNISEKVETTQVSSPANSRSVEQTPAAVESVKPISAEEFRLVKFKYDQLKNQQNRLLEHLQDARVEHLQEEIAKLDKLIPHHRTIQSYGCTAEKSALVQCLKNNGNVSYGTLNCSNLLNEFSKCAQEKRRSFLGNQDL</sequence>